<evidence type="ECO:0000313" key="2">
    <source>
        <dbReference type="EMBL" id="SSC65774.1"/>
    </source>
</evidence>
<keyword evidence="3" id="KW-1185">Reference proteome</keyword>
<gene>
    <name evidence="2" type="ORF">RHIZ70_1482</name>
</gene>
<organism evidence="2 3">
    <name type="scientific">Ciceribacter selenitireducens ATCC BAA-1503</name>
    <dbReference type="NCBI Taxonomy" id="1336235"/>
    <lineage>
        <taxon>Bacteria</taxon>
        <taxon>Pseudomonadati</taxon>
        <taxon>Pseudomonadota</taxon>
        <taxon>Alphaproteobacteria</taxon>
        <taxon>Hyphomicrobiales</taxon>
        <taxon>Rhizobiaceae</taxon>
        <taxon>Ciceribacter</taxon>
    </lineage>
</organism>
<dbReference type="Pfam" id="PF13510">
    <property type="entry name" value="Fer2_4"/>
    <property type="match status" value="1"/>
</dbReference>
<dbReference type="AlphaFoldDB" id="A0A376ADD7"/>
<dbReference type="GO" id="GO:0051536">
    <property type="term" value="F:iron-sulfur cluster binding"/>
    <property type="evidence" value="ECO:0007669"/>
    <property type="project" value="InterPro"/>
</dbReference>
<evidence type="ECO:0008006" key="4">
    <source>
        <dbReference type="Google" id="ProtNLM"/>
    </source>
</evidence>
<dbReference type="Proteomes" id="UP000254764">
    <property type="component" value="Unassembled WGS sequence"/>
</dbReference>
<keyword evidence="1" id="KW-0560">Oxidoreductase</keyword>
<sequence length="84" mass="9151">MTGQSFDWMGRRIPFRTGESLAAALEAAGILTFGPDTLGQETRYFCGIGACQCCLLRVDGVVREACITPARAGMQVEALERRHD</sequence>
<dbReference type="EMBL" id="UEYP01000001">
    <property type="protein sequence ID" value="SSC65774.1"/>
    <property type="molecule type" value="Genomic_DNA"/>
</dbReference>
<evidence type="ECO:0000256" key="1">
    <source>
        <dbReference type="ARBA" id="ARBA00023002"/>
    </source>
</evidence>
<dbReference type="STRING" id="1336235.GCA_000518785_03167"/>
<proteinExistence type="predicted"/>
<dbReference type="GO" id="GO:0016491">
    <property type="term" value="F:oxidoreductase activity"/>
    <property type="evidence" value="ECO:0007669"/>
    <property type="project" value="UniProtKB-KW"/>
</dbReference>
<accession>A0A376ADD7</accession>
<dbReference type="InterPro" id="IPR036010">
    <property type="entry name" value="2Fe-2S_ferredoxin-like_sf"/>
</dbReference>
<dbReference type="Gene3D" id="3.10.20.440">
    <property type="entry name" value="2Fe-2S iron-sulphur cluster binding domain, sarcosine oxidase, alpha subunit, N-terminal domain"/>
    <property type="match status" value="1"/>
</dbReference>
<dbReference type="OrthoDB" id="9801699at2"/>
<protein>
    <recommendedName>
        <fullName evidence="4">2Fe-2S ferredoxin-type domain-containing protein</fullName>
    </recommendedName>
</protein>
<name>A0A376ADD7_9HYPH</name>
<dbReference type="InterPro" id="IPR042204">
    <property type="entry name" value="2Fe-2S-bd_N"/>
</dbReference>
<evidence type="ECO:0000313" key="3">
    <source>
        <dbReference type="Proteomes" id="UP000254764"/>
    </source>
</evidence>
<dbReference type="RefSeq" id="WP_115668812.1">
    <property type="nucleotide sequence ID" value="NZ_UEYP01000001.1"/>
</dbReference>
<reference evidence="3" key="1">
    <citation type="submission" date="2018-07" db="EMBL/GenBank/DDBJ databases">
        <authorList>
            <person name="Peiro R."/>
            <person name="Begona"/>
            <person name="Cbmso G."/>
            <person name="Lopez M."/>
            <person name="Gonzalez S."/>
        </authorList>
    </citation>
    <scope>NUCLEOTIDE SEQUENCE [LARGE SCALE GENOMIC DNA]</scope>
</reference>
<dbReference type="SUPFAM" id="SSF54292">
    <property type="entry name" value="2Fe-2S ferredoxin-like"/>
    <property type="match status" value="1"/>
</dbReference>